<evidence type="ECO:0000313" key="3">
    <source>
        <dbReference type="Proteomes" id="UP000029389"/>
    </source>
</evidence>
<protein>
    <submittedName>
        <fullName evidence="1">Uncharacterized protein</fullName>
    </submittedName>
</protein>
<gene>
    <name evidence="2" type="ORF">D0U04_06585</name>
    <name evidence="1" type="ORF">DJ93_667</name>
</gene>
<accession>A0A090Z0K9</accession>
<proteinExistence type="predicted"/>
<reference evidence="2 4" key="2">
    <citation type="submission" date="2018-08" db="EMBL/GenBank/DDBJ databases">
        <title>Bacillus clarus sp. nov. strain PS00077A.</title>
        <authorList>
            <person name="Mendez Acevedo M."/>
            <person name="Carroll L."/>
            <person name="Mukherjee M."/>
            <person name="Wiedmann M."/>
            <person name="Kovac J."/>
        </authorList>
    </citation>
    <scope>NUCLEOTIDE SEQUENCE [LARGE SCALE GENOMIC DNA]</scope>
    <source>
        <strain evidence="2 4">PS00077A</strain>
    </source>
</reference>
<dbReference type="Proteomes" id="UP000029389">
    <property type="component" value="Unassembled WGS sequence"/>
</dbReference>
<evidence type="ECO:0000313" key="4">
    <source>
        <dbReference type="Proteomes" id="UP000264294"/>
    </source>
</evidence>
<comment type="caution">
    <text evidence="1">The sequence shown here is derived from an EMBL/GenBank/DDBJ whole genome shotgun (WGS) entry which is preliminary data.</text>
</comment>
<dbReference type="InterPro" id="IPR046702">
    <property type="entry name" value="DUF6572"/>
</dbReference>
<keyword evidence="4" id="KW-1185">Reference proteome</keyword>
<dbReference type="RefSeq" id="WP_042979280.1">
    <property type="nucleotide sequence ID" value="NZ_JMQC01000008.1"/>
</dbReference>
<evidence type="ECO:0000313" key="1">
    <source>
        <dbReference type="EMBL" id="KFN04152.1"/>
    </source>
</evidence>
<dbReference type="Pfam" id="PF20212">
    <property type="entry name" value="DUF6572"/>
    <property type="match status" value="1"/>
</dbReference>
<evidence type="ECO:0000313" key="2">
    <source>
        <dbReference type="EMBL" id="RFT67755.1"/>
    </source>
</evidence>
<dbReference type="PATRIC" id="fig|1405.8.peg.846"/>
<reference evidence="1 3" key="1">
    <citation type="submission" date="2014-04" db="EMBL/GenBank/DDBJ databases">
        <authorList>
            <person name="Bishop-Lilly K.A."/>
            <person name="Broomall S.M."/>
            <person name="Chain P.S."/>
            <person name="Chertkov O."/>
            <person name="Coyne S.R."/>
            <person name="Daligault H.E."/>
            <person name="Davenport K.W."/>
            <person name="Erkkila T."/>
            <person name="Frey K.G."/>
            <person name="Gibbons H.S."/>
            <person name="Gu W."/>
            <person name="Jaissle J."/>
            <person name="Johnson S.L."/>
            <person name="Koroleva G.I."/>
            <person name="Ladner J.T."/>
            <person name="Lo C.-C."/>
            <person name="Minogue T.D."/>
            <person name="Munk C."/>
            <person name="Palacios G.F."/>
            <person name="Redden C.L."/>
            <person name="Rosenzweig C.N."/>
            <person name="Scholz M.B."/>
            <person name="Teshima H."/>
            <person name="Xu Y."/>
        </authorList>
    </citation>
    <scope>NUCLEOTIDE SEQUENCE [LARGE SCALE GENOMIC DNA]</scope>
    <source>
        <strain evidence="1 3">BHP</strain>
    </source>
</reference>
<organism evidence="1 3">
    <name type="scientific">Bacillus clarus</name>
    <dbReference type="NCBI Taxonomy" id="2338372"/>
    <lineage>
        <taxon>Bacteria</taxon>
        <taxon>Bacillati</taxon>
        <taxon>Bacillota</taxon>
        <taxon>Bacilli</taxon>
        <taxon>Bacillales</taxon>
        <taxon>Bacillaceae</taxon>
        <taxon>Bacillus</taxon>
        <taxon>Bacillus cereus group</taxon>
    </lineage>
</organism>
<dbReference type="Proteomes" id="UP000264294">
    <property type="component" value="Unassembled WGS sequence"/>
</dbReference>
<sequence length="109" mass="13241">MTCYESINNQDMLYFSIVDTLDWEDEEEHISRLYEAINKFRVYVENDERMNQKKRAVELETKFVIQVFAQHECSEYGNEFYELIKDLLQDIGFELKIFMNQKNNSLTYI</sequence>
<dbReference type="EMBL" id="QVOD01000005">
    <property type="protein sequence ID" value="RFT67755.1"/>
    <property type="molecule type" value="Genomic_DNA"/>
</dbReference>
<dbReference type="EMBL" id="JMQC01000008">
    <property type="protein sequence ID" value="KFN04152.1"/>
    <property type="molecule type" value="Genomic_DNA"/>
</dbReference>
<dbReference type="AlphaFoldDB" id="A0A090Z0K9"/>
<name>A0A090Z0K9_9BACI</name>